<keyword evidence="2" id="KW-1185">Reference proteome</keyword>
<proteinExistence type="predicted"/>
<gene>
    <name evidence="1" type="ORF">A7U60_g7024</name>
</gene>
<protein>
    <submittedName>
        <fullName evidence="1">Uncharacterized protein</fullName>
    </submittedName>
</protein>
<evidence type="ECO:0000313" key="2">
    <source>
        <dbReference type="Proteomes" id="UP000757232"/>
    </source>
</evidence>
<dbReference type="Proteomes" id="UP000757232">
    <property type="component" value="Unassembled WGS sequence"/>
</dbReference>
<organism evidence="1 2">
    <name type="scientific">Sanghuangporus baumii</name>
    <name type="common">Phellinus baumii</name>
    <dbReference type="NCBI Taxonomy" id="108892"/>
    <lineage>
        <taxon>Eukaryota</taxon>
        <taxon>Fungi</taxon>
        <taxon>Dikarya</taxon>
        <taxon>Basidiomycota</taxon>
        <taxon>Agaricomycotina</taxon>
        <taxon>Agaricomycetes</taxon>
        <taxon>Hymenochaetales</taxon>
        <taxon>Hymenochaetaceae</taxon>
        <taxon>Sanghuangporus</taxon>
    </lineage>
</organism>
<name>A0A9Q5N5S7_SANBA</name>
<comment type="caution">
    <text evidence="1">The sequence shown here is derived from an EMBL/GenBank/DDBJ whole genome shotgun (WGS) entry which is preliminary data.</text>
</comment>
<evidence type="ECO:0000313" key="1">
    <source>
        <dbReference type="EMBL" id="OCB85891.1"/>
    </source>
</evidence>
<accession>A0A9Q5N5S7</accession>
<sequence length="206" mass="23305">MNMTIDLTQTEASCTTYVSASQECIRSVPISLKDWRTGEQVPGSGQASFQSGGYRAQYSALVHWRTSVMVTHSRGGYELRCLSHSRARHKLRFDFMPQTTISELCLLLLDDSGLSDDEDDWVVYRRTDVPADCSRSTRLELFIWGLGEFDLGQFDLLPSLEHRSIHLFGSVLREHLSLAQHPSSLFVQFTAVHLHSPPHLRTLALI</sequence>
<dbReference type="AlphaFoldDB" id="A0A9Q5N5S7"/>
<reference evidence="1" key="1">
    <citation type="submission" date="2016-06" db="EMBL/GenBank/DDBJ databases">
        <title>Draft Genome sequence of the fungus Inonotus baumii.</title>
        <authorList>
            <person name="Zhu H."/>
            <person name="Lin W."/>
        </authorList>
    </citation>
    <scope>NUCLEOTIDE SEQUENCE</scope>
    <source>
        <strain evidence="1">821</strain>
    </source>
</reference>
<dbReference type="EMBL" id="LNZH02000206">
    <property type="protein sequence ID" value="OCB85891.1"/>
    <property type="molecule type" value="Genomic_DNA"/>
</dbReference>